<dbReference type="Proteomes" id="UP000031443">
    <property type="component" value="Unassembled WGS sequence"/>
</dbReference>
<comment type="subcellular location">
    <subcellularLocation>
        <location evidence="1">Nucleus speckle</location>
    </subcellularLocation>
</comment>
<keyword evidence="5" id="KW-0010">Activator</keyword>
<evidence type="ECO:0000256" key="8">
    <source>
        <dbReference type="SAM" id="MobiDB-lite"/>
    </source>
</evidence>
<feature type="region of interest" description="Disordered" evidence="8">
    <location>
        <begin position="37"/>
        <end position="62"/>
    </location>
</feature>
<keyword evidence="3" id="KW-0914">Notch signaling pathway</keyword>
<dbReference type="GO" id="GO:0007221">
    <property type="term" value="P:positive regulation of transcription of Notch receptor target"/>
    <property type="evidence" value="ECO:0007669"/>
    <property type="project" value="InterPro"/>
</dbReference>
<feature type="compositionally biased region" description="Polar residues" evidence="8">
    <location>
        <begin position="168"/>
        <end position="183"/>
    </location>
</feature>
<evidence type="ECO:0000256" key="5">
    <source>
        <dbReference type="ARBA" id="ARBA00023159"/>
    </source>
</evidence>
<dbReference type="STRING" id="8469.M7BXZ9"/>
<evidence type="ECO:0000256" key="3">
    <source>
        <dbReference type="ARBA" id="ARBA00022976"/>
    </source>
</evidence>
<dbReference type="Pfam" id="PF09596">
    <property type="entry name" value="MamL-1"/>
    <property type="match status" value="1"/>
</dbReference>
<feature type="region of interest" description="Disordered" evidence="8">
    <location>
        <begin position="226"/>
        <end position="278"/>
    </location>
</feature>
<dbReference type="GO" id="GO:0016607">
    <property type="term" value="C:nuclear speck"/>
    <property type="evidence" value="ECO:0007669"/>
    <property type="project" value="UniProtKB-SubCell"/>
</dbReference>
<dbReference type="PANTHER" id="PTHR15692:SF8">
    <property type="entry name" value="MASTERMIND-LIKE PROTEIN 3"/>
    <property type="match status" value="1"/>
</dbReference>
<keyword evidence="11" id="KW-1185">Reference proteome</keyword>
<reference evidence="11" key="1">
    <citation type="journal article" date="2013" name="Nat. Genet.">
        <title>The draft genomes of soft-shell turtle and green sea turtle yield insights into the development and evolution of the turtle-specific body plan.</title>
        <authorList>
            <person name="Wang Z."/>
            <person name="Pascual-Anaya J."/>
            <person name="Zadissa A."/>
            <person name="Li W."/>
            <person name="Niimura Y."/>
            <person name="Huang Z."/>
            <person name="Li C."/>
            <person name="White S."/>
            <person name="Xiong Z."/>
            <person name="Fang D."/>
            <person name="Wang B."/>
            <person name="Ming Y."/>
            <person name="Chen Y."/>
            <person name="Zheng Y."/>
            <person name="Kuraku S."/>
            <person name="Pignatelli M."/>
            <person name="Herrero J."/>
            <person name="Beal K."/>
            <person name="Nozawa M."/>
            <person name="Li Q."/>
            <person name="Wang J."/>
            <person name="Zhang H."/>
            <person name="Yu L."/>
            <person name="Shigenobu S."/>
            <person name="Wang J."/>
            <person name="Liu J."/>
            <person name="Flicek P."/>
            <person name="Searle S."/>
            <person name="Wang J."/>
            <person name="Kuratani S."/>
            <person name="Yin Y."/>
            <person name="Aken B."/>
            <person name="Zhang G."/>
            <person name="Irie N."/>
        </authorList>
    </citation>
    <scope>NUCLEOTIDE SEQUENCE [LARGE SCALE GENOMIC DNA]</scope>
</reference>
<accession>M7BXZ9</accession>
<comment type="similarity">
    <text evidence="2">Belongs to the mastermind family.</text>
</comment>
<feature type="compositionally biased region" description="Low complexity" evidence="8">
    <location>
        <begin position="125"/>
        <end position="134"/>
    </location>
</feature>
<feature type="domain" description="Neurogenic mastermind-like N-terminal" evidence="9">
    <location>
        <begin position="60"/>
        <end position="119"/>
    </location>
</feature>
<dbReference type="GO" id="GO:0003713">
    <property type="term" value="F:transcription coactivator activity"/>
    <property type="evidence" value="ECO:0007669"/>
    <property type="project" value="InterPro"/>
</dbReference>
<dbReference type="InterPro" id="IPR046370">
    <property type="entry name" value="MAML_N_sf"/>
</dbReference>
<dbReference type="PANTHER" id="PTHR15692">
    <property type="entry name" value="MASTERMIND-LIKE"/>
    <property type="match status" value="1"/>
</dbReference>
<gene>
    <name evidence="10" type="ORF">UY3_09884</name>
</gene>
<dbReference type="Gene3D" id="6.10.250.970">
    <property type="match status" value="1"/>
</dbReference>
<feature type="region of interest" description="Disordered" evidence="8">
    <location>
        <begin position="113"/>
        <end position="192"/>
    </location>
</feature>
<evidence type="ECO:0000313" key="11">
    <source>
        <dbReference type="Proteomes" id="UP000031443"/>
    </source>
</evidence>
<name>M7BXZ9_CHEMY</name>
<dbReference type="InterPro" id="IPR046369">
    <property type="entry name" value="MAML1-3"/>
</dbReference>
<evidence type="ECO:0000256" key="2">
    <source>
        <dbReference type="ARBA" id="ARBA00008081"/>
    </source>
</evidence>
<keyword evidence="6" id="KW-0804">Transcription</keyword>
<evidence type="ECO:0000256" key="6">
    <source>
        <dbReference type="ARBA" id="ARBA00023163"/>
    </source>
</evidence>
<evidence type="ECO:0000256" key="4">
    <source>
        <dbReference type="ARBA" id="ARBA00023015"/>
    </source>
</evidence>
<evidence type="ECO:0000256" key="1">
    <source>
        <dbReference type="ARBA" id="ARBA00004324"/>
    </source>
</evidence>
<evidence type="ECO:0000313" key="10">
    <source>
        <dbReference type="EMBL" id="EMP32972.1"/>
    </source>
</evidence>
<evidence type="ECO:0000259" key="9">
    <source>
        <dbReference type="SMART" id="SM01275"/>
    </source>
</evidence>
<proteinExistence type="inferred from homology"/>
<organism evidence="10 11">
    <name type="scientific">Chelonia mydas</name>
    <name type="common">Green sea-turtle</name>
    <name type="synonym">Chelonia agassizi</name>
    <dbReference type="NCBI Taxonomy" id="8469"/>
    <lineage>
        <taxon>Eukaryota</taxon>
        <taxon>Metazoa</taxon>
        <taxon>Chordata</taxon>
        <taxon>Craniata</taxon>
        <taxon>Vertebrata</taxon>
        <taxon>Euteleostomi</taxon>
        <taxon>Archelosauria</taxon>
        <taxon>Testudinata</taxon>
        <taxon>Testudines</taxon>
        <taxon>Cryptodira</taxon>
        <taxon>Durocryptodira</taxon>
        <taxon>Americhelydia</taxon>
        <taxon>Chelonioidea</taxon>
        <taxon>Cheloniidae</taxon>
        <taxon>Chelonia</taxon>
    </lineage>
</organism>
<feature type="compositionally biased region" description="Basic and acidic residues" evidence="8">
    <location>
        <begin position="250"/>
        <end position="260"/>
    </location>
</feature>
<keyword evidence="7" id="KW-0539">Nucleus</keyword>
<evidence type="ECO:0000256" key="7">
    <source>
        <dbReference type="ARBA" id="ARBA00023242"/>
    </source>
</evidence>
<dbReference type="AlphaFoldDB" id="M7BXZ9"/>
<feature type="compositionally biased region" description="Polar residues" evidence="8">
    <location>
        <begin position="136"/>
        <end position="151"/>
    </location>
</feature>
<dbReference type="EMBL" id="KB537797">
    <property type="protein sequence ID" value="EMP32972.1"/>
    <property type="molecule type" value="Genomic_DNA"/>
</dbReference>
<dbReference type="SMART" id="SM01275">
    <property type="entry name" value="MamL-1"/>
    <property type="match status" value="1"/>
</dbReference>
<sequence>MGDFAAPAAAANGSSICINNNLNSGLSGAGGAGIGVNNTPHGPPAAAPSNNTNSGGGGIPKHSTVVERLRQRIEGCRRHHINCESRYQQAQAEQLELERRDTVSLYQRTLEQRAKKSGTGGGGSSKQQHQSKQQQDAESATAEQRNHTLIMTDTHPLSPRGPERPRTASVSPVSPPTWGSTYRGQPGRSRETHRERLLLCKQEAEKPHGPSVAFLIRRQTRTRCLPGAQSVPGQRQSVPCPPPPGGARTGDSREDPERHTGRGSCFANRKLKSLTDPV</sequence>
<keyword evidence="4" id="KW-0805">Transcription regulation</keyword>
<dbReference type="InterPro" id="IPR019082">
    <property type="entry name" value="Mastermind-like_N"/>
</dbReference>
<protein>
    <submittedName>
        <fullName evidence="10">Mastermind-like protein 3</fullName>
    </submittedName>
</protein>